<dbReference type="SUPFAM" id="SSF48264">
    <property type="entry name" value="Cytochrome P450"/>
    <property type="match status" value="1"/>
</dbReference>
<evidence type="ECO:0000256" key="6">
    <source>
        <dbReference type="ARBA" id="ARBA00023004"/>
    </source>
</evidence>
<evidence type="ECO:0000256" key="5">
    <source>
        <dbReference type="ARBA" id="ARBA00023002"/>
    </source>
</evidence>
<evidence type="ECO:0000256" key="9">
    <source>
        <dbReference type="RuleBase" id="RU000461"/>
    </source>
</evidence>
<keyword evidence="3 8" id="KW-0349">Heme</keyword>
<keyword evidence="11" id="KW-1185">Reference proteome</keyword>
<protein>
    <submittedName>
        <fullName evidence="10">Cytochrome P450</fullName>
    </submittedName>
</protein>
<organism evidence="10 11">
    <name type="scientific">Pristionchus pacificus</name>
    <name type="common">Parasitic nematode worm</name>
    <dbReference type="NCBI Taxonomy" id="54126"/>
    <lineage>
        <taxon>Eukaryota</taxon>
        <taxon>Metazoa</taxon>
        <taxon>Ecdysozoa</taxon>
        <taxon>Nematoda</taxon>
        <taxon>Chromadorea</taxon>
        <taxon>Rhabditida</taxon>
        <taxon>Rhabditina</taxon>
        <taxon>Diplogasteromorpha</taxon>
        <taxon>Diplogasteroidea</taxon>
        <taxon>Neodiplogasteridae</taxon>
        <taxon>Pristionchus</taxon>
    </lineage>
</organism>
<comment type="similarity">
    <text evidence="2 9">Belongs to the cytochrome P450 family.</text>
</comment>
<dbReference type="Pfam" id="PF00067">
    <property type="entry name" value="p450"/>
    <property type="match status" value="1"/>
</dbReference>
<dbReference type="AlphaFoldDB" id="A0A2A6CKT7"/>
<dbReference type="PANTHER" id="PTHR24292:SF102">
    <property type="entry name" value="CYTOCHROME P450 FAMILY-RELATED"/>
    <property type="match status" value="1"/>
</dbReference>
<keyword evidence="5 9" id="KW-0560">Oxidoreductase</keyword>
<evidence type="ECO:0000256" key="3">
    <source>
        <dbReference type="ARBA" id="ARBA00022617"/>
    </source>
</evidence>
<evidence type="ECO:0000256" key="2">
    <source>
        <dbReference type="ARBA" id="ARBA00010617"/>
    </source>
</evidence>
<dbReference type="PRINTS" id="PR00463">
    <property type="entry name" value="EP450I"/>
</dbReference>
<reference evidence="10" key="2">
    <citation type="submission" date="2022-06" db="UniProtKB">
        <authorList>
            <consortium name="EnsemblMetazoa"/>
        </authorList>
    </citation>
    <scope>IDENTIFICATION</scope>
    <source>
        <strain evidence="10">PS312</strain>
    </source>
</reference>
<keyword evidence="6 8" id="KW-0408">Iron</keyword>
<evidence type="ECO:0000256" key="8">
    <source>
        <dbReference type="PIRSR" id="PIRSR602401-1"/>
    </source>
</evidence>
<dbReference type="InterPro" id="IPR036396">
    <property type="entry name" value="Cyt_P450_sf"/>
</dbReference>
<feature type="binding site" description="axial binding residue" evidence="8">
    <location>
        <position position="82"/>
    </location>
    <ligand>
        <name>heme</name>
        <dbReference type="ChEBI" id="CHEBI:30413"/>
    </ligand>
    <ligandPart>
        <name>Fe</name>
        <dbReference type="ChEBI" id="CHEBI:18248"/>
    </ligandPart>
</feature>
<dbReference type="GO" id="GO:0005506">
    <property type="term" value="F:iron ion binding"/>
    <property type="evidence" value="ECO:0007669"/>
    <property type="project" value="InterPro"/>
</dbReference>
<dbReference type="EnsemblMetazoa" id="PPA40899.1">
    <property type="protein sequence ID" value="PPA40899.1"/>
    <property type="gene ID" value="WBGene00279268"/>
</dbReference>
<dbReference type="PROSITE" id="PS00086">
    <property type="entry name" value="CYTOCHROME_P450"/>
    <property type="match status" value="1"/>
</dbReference>
<keyword evidence="7 9" id="KW-0503">Monooxygenase</keyword>
<name>A0A2A6CKT7_PRIPA</name>
<keyword evidence="4 8" id="KW-0479">Metal-binding</keyword>
<dbReference type="InterPro" id="IPR002401">
    <property type="entry name" value="Cyt_P450_E_grp-I"/>
</dbReference>
<dbReference type="Proteomes" id="UP000005239">
    <property type="component" value="Unassembled WGS sequence"/>
</dbReference>
<dbReference type="OrthoDB" id="2789670at2759"/>
<gene>
    <name evidence="10" type="primary">WBGene00279268</name>
</gene>
<dbReference type="PANTHER" id="PTHR24292">
    <property type="entry name" value="CYTOCHROME P450"/>
    <property type="match status" value="1"/>
</dbReference>
<reference evidence="11" key="1">
    <citation type="journal article" date="2008" name="Nat. Genet.">
        <title>The Pristionchus pacificus genome provides a unique perspective on nematode lifestyle and parasitism.</title>
        <authorList>
            <person name="Dieterich C."/>
            <person name="Clifton S.W."/>
            <person name="Schuster L.N."/>
            <person name="Chinwalla A."/>
            <person name="Delehaunty K."/>
            <person name="Dinkelacker I."/>
            <person name="Fulton L."/>
            <person name="Fulton R."/>
            <person name="Godfrey J."/>
            <person name="Minx P."/>
            <person name="Mitreva M."/>
            <person name="Roeseler W."/>
            <person name="Tian H."/>
            <person name="Witte H."/>
            <person name="Yang S.P."/>
            <person name="Wilson R.K."/>
            <person name="Sommer R.J."/>
        </authorList>
    </citation>
    <scope>NUCLEOTIDE SEQUENCE [LARGE SCALE GENOMIC DNA]</scope>
    <source>
        <strain evidence="11">PS312</strain>
    </source>
</reference>
<evidence type="ECO:0000256" key="1">
    <source>
        <dbReference type="ARBA" id="ARBA00001971"/>
    </source>
</evidence>
<dbReference type="InterPro" id="IPR001128">
    <property type="entry name" value="Cyt_P450"/>
</dbReference>
<accession>A0A8R1YY99</accession>
<evidence type="ECO:0000313" key="11">
    <source>
        <dbReference type="Proteomes" id="UP000005239"/>
    </source>
</evidence>
<dbReference type="InterPro" id="IPR017972">
    <property type="entry name" value="Cyt_P450_CS"/>
</dbReference>
<proteinExistence type="inferred from homology"/>
<accession>A0A2A6CKT7</accession>
<evidence type="ECO:0000313" key="10">
    <source>
        <dbReference type="EnsemblMetazoa" id="PPA40899.1"/>
    </source>
</evidence>
<dbReference type="GO" id="GO:0016705">
    <property type="term" value="F:oxidoreductase activity, acting on paired donors, with incorporation or reduction of molecular oxygen"/>
    <property type="evidence" value="ECO:0007669"/>
    <property type="project" value="InterPro"/>
</dbReference>
<dbReference type="GO" id="GO:0020037">
    <property type="term" value="F:heme binding"/>
    <property type="evidence" value="ECO:0007669"/>
    <property type="project" value="InterPro"/>
</dbReference>
<dbReference type="InterPro" id="IPR050476">
    <property type="entry name" value="Insect_CytP450_Detox"/>
</dbReference>
<comment type="cofactor">
    <cofactor evidence="1 8">
        <name>heme</name>
        <dbReference type="ChEBI" id="CHEBI:30413"/>
    </cofactor>
</comment>
<evidence type="ECO:0000256" key="7">
    <source>
        <dbReference type="ARBA" id="ARBA00023033"/>
    </source>
</evidence>
<sequence>MIKRHCENPASTIQVILRETVIGGRIRVPEGVSVVTPVHAVMWNEENYERPKEFIPERFLGNNGKAVSSATYLSFGIGPRNCAGARFAEMEFKTVIASIIRRFELALDPAHLKEKKICQEELKTVTTHVLHGPMDSELFVRVIERE</sequence>
<dbReference type="Gene3D" id="1.10.630.10">
    <property type="entry name" value="Cytochrome P450"/>
    <property type="match status" value="1"/>
</dbReference>
<dbReference type="GO" id="GO:0004497">
    <property type="term" value="F:monooxygenase activity"/>
    <property type="evidence" value="ECO:0007669"/>
    <property type="project" value="UniProtKB-KW"/>
</dbReference>
<evidence type="ECO:0000256" key="4">
    <source>
        <dbReference type="ARBA" id="ARBA00022723"/>
    </source>
</evidence>